<gene>
    <name evidence="1" type="ORF">SAMN02745784_02182</name>
</gene>
<dbReference type="STRING" id="1123404.SAMN02745784_02182"/>
<keyword evidence="2" id="KW-1185">Reference proteome</keyword>
<dbReference type="Gene3D" id="1.10.10.10">
    <property type="entry name" value="Winged helix-like DNA-binding domain superfamily/Winged helix DNA-binding domain"/>
    <property type="match status" value="1"/>
</dbReference>
<organism evidence="1 2">
    <name type="scientific">Tissierella praeacuta DSM 18095</name>
    <dbReference type="NCBI Taxonomy" id="1123404"/>
    <lineage>
        <taxon>Bacteria</taxon>
        <taxon>Bacillati</taxon>
        <taxon>Bacillota</taxon>
        <taxon>Tissierellia</taxon>
        <taxon>Tissierellales</taxon>
        <taxon>Tissierellaceae</taxon>
        <taxon>Tissierella</taxon>
    </lineage>
</organism>
<dbReference type="Pfam" id="PF13730">
    <property type="entry name" value="HTH_36"/>
    <property type="match status" value="1"/>
</dbReference>
<dbReference type="RefSeq" id="WP_072976259.1">
    <property type="nucleotide sequence ID" value="NZ_FQTY01000010.1"/>
</dbReference>
<dbReference type="InterPro" id="IPR036388">
    <property type="entry name" value="WH-like_DNA-bd_sf"/>
</dbReference>
<dbReference type="Proteomes" id="UP000184114">
    <property type="component" value="Unassembled WGS sequence"/>
</dbReference>
<proteinExistence type="predicted"/>
<protein>
    <submittedName>
        <fullName evidence="1">Helix-turn-helix domain-containing protein</fullName>
    </submittedName>
</protein>
<name>A0A1M4XAI3_9FIRM</name>
<dbReference type="AlphaFoldDB" id="A0A1M4XAI3"/>
<evidence type="ECO:0000313" key="1">
    <source>
        <dbReference type="EMBL" id="SHE90405.1"/>
    </source>
</evidence>
<accession>A0A1M4XAI3</accession>
<sequence>MSYFGKIYSYSSDELLSRAKIVYMYLKDRSDAKGECWPAINTIARETSMSRSTVKRGIADLIRCGLLTKEPRYRENGSNSSNRYFIKR</sequence>
<dbReference type="SUPFAM" id="SSF46785">
    <property type="entry name" value="Winged helix' DNA-binding domain"/>
    <property type="match status" value="1"/>
</dbReference>
<dbReference type="GeneID" id="90995561"/>
<dbReference type="InterPro" id="IPR036390">
    <property type="entry name" value="WH_DNA-bd_sf"/>
</dbReference>
<dbReference type="EMBL" id="FQTY01000010">
    <property type="protein sequence ID" value="SHE90405.1"/>
    <property type="molecule type" value="Genomic_DNA"/>
</dbReference>
<reference evidence="2" key="1">
    <citation type="submission" date="2016-11" db="EMBL/GenBank/DDBJ databases">
        <authorList>
            <person name="Varghese N."/>
            <person name="Submissions S."/>
        </authorList>
    </citation>
    <scope>NUCLEOTIDE SEQUENCE [LARGE SCALE GENOMIC DNA]</scope>
    <source>
        <strain evidence="2">DSM 18095</strain>
    </source>
</reference>
<evidence type="ECO:0000313" key="2">
    <source>
        <dbReference type="Proteomes" id="UP000184114"/>
    </source>
</evidence>